<evidence type="ECO:0000313" key="2">
    <source>
        <dbReference type="Proteomes" id="UP000800035"/>
    </source>
</evidence>
<gene>
    <name evidence="1" type="ORF">CC80DRAFT_162527</name>
</gene>
<evidence type="ECO:0000313" key="1">
    <source>
        <dbReference type="EMBL" id="KAF1962542.1"/>
    </source>
</evidence>
<organism evidence="1 2">
    <name type="scientific">Byssothecium circinans</name>
    <dbReference type="NCBI Taxonomy" id="147558"/>
    <lineage>
        <taxon>Eukaryota</taxon>
        <taxon>Fungi</taxon>
        <taxon>Dikarya</taxon>
        <taxon>Ascomycota</taxon>
        <taxon>Pezizomycotina</taxon>
        <taxon>Dothideomycetes</taxon>
        <taxon>Pleosporomycetidae</taxon>
        <taxon>Pleosporales</taxon>
        <taxon>Massarineae</taxon>
        <taxon>Massarinaceae</taxon>
        <taxon>Byssothecium</taxon>
    </lineage>
</organism>
<name>A0A6A5UFL8_9PLEO</name>
<dbReference type="AlphaFoldDB" id="A0A6A5UFL8"/>
<dbReference type="Proteomes" id="UP000800035">
    <property type="component" value="Unassembled WGS sequence"/>
</dbReference>
<sequence length="198" mass="21714">MSALDRLHSSCSFMAPSLQHQPAFEWVQQGRPLFPFYFSPSTSHHRPSPHLGCGSLSPSGGPLTFHGLGFHPDARMPLSLLPTCTHRTFALARYCQYRLGAQAALLANTYGAKPCSKITASLLIPVLHRDPRYQSLPSFHTARCGADCFCNLHTVCQLAPPLLGCRQRATVYLTASDGIGIVYSEHHSSSTRPTVIHF</sequence>
<dbReference type="EMBL" id="ML976979">
    <property type="protein sequence ID" value="KAF1962542.1"/>
    <property type="molecule type" value="Genomic_DNA"/>
</dbReference>
<keyword evidence="2" id="KW-1185">Reference proteome</keyword>
<proteinExistence type="predicted"/>
<accession>A0A6A5UFL8</accession>
<protein>
    <submittedName>
        <fullName evidence="1">Uncharacterized protein</fullName>
    </submittedName>
</protein>
<reference evidence="1" key="1">
    <citation type="journal article" date="2020" name="Stud. Mycol.">
        <title>101 Dothideomycetes genomes: a test case for predicting lifestyles and emergence of pathogens.</title>
        <authorList>
            <person name="Haridas S."/>
            <person name="Albert R."/>
            <person name="Binder M."/>
            <person name="Bloem J."/>
            <person name="Labutti K."/>
            <person name="Salamov A."/>
            <person name="Andreopoulos B."/>
            <person name="Baker S."/>
            <person name="Barry K."/>
            <person name="Bills G."/>
            <person name="Bluhm B."/>
            <person name="Cannon C."/>
            <person name="Castanera R."/>
            <person name="Culley D."/>
            <person name="Daum C."/>
            <person name="Ezra D."/>
            <person name="Gonzalez J."/>
            <person name="Henrissat B."/>
            <person name="Kuo A."/>
            <person name="Liang C."/>
            <person name="Lipzen A."/>
            <person name="Lutzoni F."/>
            <person name="Magnuson J."/>
            <person name="Mondo S."/>
            <person name="Nolan M."/>
            <person name="Ohm R."/>
            <person name="Pangilinan J."/>
            <person name="Park H.-J."/>
            <person name="Ramirez L."/>
            <person name="Alfaro M."/>
            <person name="Sun H."/>
            <person name="Tritt A."/>
            <person name="Yoshinaga Y."/>
            <person name="Zwiers L.-H."/>
            <person name="Turgeon B."/>
            <person name="Goodwin S."/>
            <person name="Spatafora J."/>
            <person name="Crous P."/>
            <person name="Grigoriev I."/>
        </authorList>
    </citation>
    <scope>NUCLEOTIDE SEQUENCE</scope>
    <source>
        <strain evidence="1">CBS 675.92</strain>
    </source>
</reference>